<organism evidence="1 2">
    <name type="scientific">Linum trigynum</name>
    <dbReference type="NCBI Taxonomy" id="586398"/>
    <lineage>
        <taxon>Eukaryota</taxon>
        <taxon>Viridiplantae</taxon>
        <taxon>Streptophyta</taxon>
        <taxon>Embryophyta</taxon>
        <taxon>Tracheophyta</taxon>
        <taxon>Spermatophyta</taxon>
        <taxon>Magnoliopsida</taxon>
        <taxon>eudicotyledons</taxon>
        <taxon>Gunneridae</taxon>
        <taxon>Pentapetalae</taxon>
        <taxon>rosids</taxon>
        <taxon>fabids</taxon>
        <taxon>Malpighiales</taxon>
        <taxon>Linaceae</taxon>
        <taxon>Linum</taxon>
    </lineage>
</organism>
<accession>A0AAV2FQT5</accession>
<dbReference type="EMBL" id="OZ034820">
    <property type="protein sequence ID" value="CAL1400721.1"/>
    <property type="molecule type" value="Genomic_DNA"/>
</dbReference>
<keyword evidence="2" id="KW-1185">Reference proteome</keyword>
<dbReference type="AlphaFoldDB" id="A0AAV2FQT5"/>
<dbReference type="Proteomes" id="UP001497516">
    <property type="component" value="Chromosome 7"/>
</dbReference>
<evidence type="ECO:0000313" key="1">
    <source>
        <dbReference type="EMBL" id="CAL1400721.1"/>
    </source>
</evidence>
<sequence length="88" mass="10179">MALQHGKHNVDLPQESVKVERVPGIEVGRAEEADRRIGWMKEWPQSMSSIDGHVALLYLRRSVEEYYRQVNLYFISLNKPCDSLGRHG</sequence>
<name>A0AAV2FQT5_9ROSI</name>
<protein>
    <submittedName>
        <fullName evidence="1">Uncharacterized protein</fullName>
    </submittedName>
</protein>
<proteinExistence type="predicted"/>
<reference evidence="1 2" key="1">
    <citation type="submission" date="2024-04" db="EMBL/GenBank/DDBJ databases">
        <authorList>
            <person name="Fracassetti M."/>
        </authorList>
    </citation>
    <scope>NUCLEOTIDE SEQUENCE [LARGE SCALE GENOMIC DNA]</scope>
</reference>
<gene>
    <name evidence="1" type="ORF">LTRI10_LOCUS40831</name>
</gene>
<evidence type="ECO:0000313" key="2">
    <source>
        <dbReference type="Proteomes" id="UP001497516"/>
    </source>
</evidence>